<name>A0ABP0MP17_9DINO</name>
<keyword evidence="4" id="KW-0418">Kinase</keyword>
<gene>
    <name evidence="7" type="ORF">SCF082_LOCUS28934</name>
</gene>
<dbReference type="NCBIfam" id="NF005301">
    <property type="entry name" value="PRK06830.1"/>
    <property type="match status" value="1"/>
</dbReference>
<organism evidence="7 8">
    <name type="scientific">Durusdinium trenchii</name>
    <dbReference type="NCBI Taxonomy" id="1381693"/>
    <lineage>
        <taxon>Eukaryota</taxon>
        <taxon>Sar</taxon>
        <taxon>Alveolata</taxon>
        <taxon>Dinophyceae</taxon>
        <taxon>Suessiales</taxon>
        <taxon>Symbiodiniaceae</taxon>
        <taxon>Durusdinium</taxon>
    </lineage>
</organism>
<accession>A0ABP0MP17</accession>
<comment type="caution">
    <text evidence="7">The sequence shown here is derived from an EMBL/GenBank/DDBJ whole genome shotgun (WGS) entry which is preliminary data.</text>
</comment>
<dbReference type="Pfam" id="PF00365">
    <property type="entry name" value="PFK"/>
    <property type="match status" value="1"/>
</dbReference>
<dbReference type="Proteomes" id="UP001642464">
    <property type="component" value="Unassembled WGS sequence"/>
</dbReference>
<keyword evidence="3" id="KW-0479">Metal-binding</keyword>
<evidence type="ECO:0000313" key="7">
    <source>
        <dbReference type="EMBL" id="CAK9052986.1"/>
    </source>
</evidence>
<dbReference type="SUPFAM" id="SSF53784">
    <property type="entry name" value="Phosphofructokinase"/>
    <property type="match status" value="1"/>
</dbReference>
<evidence type="ECO:0000259" key="6">
    <source>
        <dbReference type="Pfam" id="PF00365"/>
    </source>
</evidence>
<evidence type="ECO:0000256" key="5">
    <source>
        <dbReference type="ARBA" id="ARBA00022842"/>
    </source>
</evidence>
<dbReference type="PANTHER" id="PTHR45770">
    <property type="entry name" value="ATP-DEPENDENT 6-PHOSPHOFRUCTOKINASE 1"/>
    <property type="match status" value="1"/>
</dbReference>
<dbReference type="Gene3D" id="1.20.890.10">
    <property type="entry name" value="cAMP-dependent protein kinase regulatory subunit, dimerization-anchoring domain"/>
    <property type="match status" value="1"/>
</dbReference>
<dbReference type="InterPro" id="IPR022953">
    <property type="entry name" value="ATP_PFK"/>
</dbReference>
<dbReference type="InterPro" id="IPR035966">
    <property type="entry name" value="PKF_sf"/>
</dbReference>
<dbReference type="EMBL" id="CAXAMM010023047">
    <property type="protein sequence ID" value="CAK9052986.1"/>
    <property type="molecule type" value="Genomic_DNA"/>
</dbReference>
<evidence type="ECO:0000256" key="2">
    <source>
        <dbReference type="ARBA" id="ARBA00022679"/>
    </source>
</evidence>
<comment type="cofactor">
    <cofactor evidence="1">
        <name>Mg(2+)</name>
        <dbReference type="ChEBI" id="CHEBI:18420"/>
    </cofactor>
</comment>
<dbReference type="CDD" id="cd22961">
    <property type="entry name" value="DD_TEX55-like"/>
    <property type="match status" value="1"/>
</dbReference>
<dbReference type="Gene3D" id="3.40.50.450">
    <property type="match status" value="1"/>
</dbReference>
<protein>
    <submittedName>
        <fullName evidence="7">ATP-dependent 6-phosphofructokinase 7 (ATP-PFK 7) (Phosphofructokinase 7) (Phosphohexokinase 7)</fullName>
    </submittedName>
</protein>
<evidence type="ECO:0000256" key="1">
    <source>
        <dbReference type="ARBA" id="ARBA00001946"/>
    </source>
</evidence>
<keyword evidence="5" id="KW-0460">Magnesium</keyword>
<dbReference type="InterPro" id="IPR050929">
    <property type="entry name" value="PFKA"/>
</dbReference>
<evidence type="ECO:0000256" key="3">
    <source>
        <dbReference type="ARBA" id="ARBA00022723"/>
    </source>
</evidence>
<reference evidence="7 8" key="1">
    <citation type="submission" date="2024-02" db="EMBL/GenBank/DDBJ databases">
        <authorList>
            <person name="Chen Y."/>
            <person name="Shah S."/>
            <person name="Dougan E. K."/>
            <person name="Thang M."/>
            <person name="Chan C."/>
        </authorList>
    </citation>
    <scope>NUCLEOTIDE SEQUENCE [LARGE SCALE GENOMIC DNA]</scope>
</reference>
<proteinExistence type="predicted"/>
<dbReference type="InterPro" id="IPR000023">
    <property type="entry name" value="Phosphofructokinase_dom"/>
</dbReference>
<dbReference type="PRINTS" id="PR00476">
    <property type="entry name" value="PHFRCTKINASE"/>
</dbReference>
<keyword evidence="8" id="KW-1185">Reference proteome</keyword>
<feature type="domain" description="Phosphofructokinase" evidence="6">
    <location>
        <begin position="288"/>
        <end position="586"/>
    </location>
</feature>
<keyword evidence="2" id="KW-0808">Transferase</keyword>
<evidence type="ECO:0000256" key="4">
    <source>
        <dbReference type="ARBA" id="ARBA00022777"/>
    </source>
</evidence>
<evidence type="ECO:0000313" key="8">
    <source>
        <dbReference type="Proteomes" id="UP001642464"/>
    </source>
</evidence>
<dbReference type="SUPFAM" id="SSF47391">
    <property type="entry name" value="Dimerization-anchoring domain of cAMP-dependent PK regulatory subunit"/>
    <property type="match status" value="1"/>
</dbReference>
<sequence length="950" mass="104073">MEVLVENASNIPEGSILSIRAGNVRRQGTLPADKPVRFAQTSLLDASPFKVDIFAPLGSSRVVLRPKSDRYTVSFGEGKKMNLDLLVRDLSSAAGETAPAPPNARGEDALSETEAYLKKHELQVFIQNLMTSVLADKPDDPFAYMAHHLGNSVKVAPPPTPSAALVPVQRRALQKKPPRLMPHKKGFDQPAFVVEDFDGKLLTLRELEAKDLLPPSAELRRLLIDDLSKVFPGKNVPSPLTDIVSRFVNKDSFATQAISLDSTDCFYQMPLAGARPVLHFEPQDMVATVVTCGGLCPGLNAVIRELVMMLSQYGVQKVYGIRGGYKGVVKPETWMELTPMSVQDINKMGGTILVSDRGNPTEEEQVQVLMDMGVRAHFIIGGDGTHRGAYDIAELMKQKKWDCSVVGIPKTIDNDIPMLDCTFGFDTACMEAEHAIKAGYVEATCNANCIGLVKLMGRHSGFIALHAGLAARHADIVLLPEMTISLEKVLLHILDLMQSKGHCLVVVAEGCGDTLLQSSGEVDGGGNKKLADVGPWLRDKIVERFKQVKLPLTVKYIDPTYMIRAIKPNANDSVYCSMLSHNAVHAAMAGYTAITVGQINSRYVMLPIACVTKNPQKRVDLRSQRFQELVSSTLQPDFTPDGMEVKEPEKASENPLLSVSEPVDVITAFGAGAEVRRLECEHLSLTFGERNLPTTLMEQVKGGEVSFFDSTSWVALLKVVVWTKSEMKLHIVLASRTVDWELCFSAVYGRCSSAGVTWDAGHHAFEETYGPEDSNTVYVSGFGAREGEPSFREAQDSIPIATLAAQLGISEQAVREPNAGWKTIAARASRHTRFRPGSAAPTMIHDASHDPYAKEVLQKNAKLESMFELLLEDFLDLQELGVDRAMMRDPRAAALAGALRRWRTYALEHQFEVRTPTPLQLSAFFKAVAAGGPTAATSKVRLDKILPFRD</sequence>